<keyword evidence="3" id="KW-1185">Reference proteome</keyword>
<dbReference type="InterPro" id="IPR013216">
    <property type="entry name" value="Methyltransf_11"/>
</dbReference>
<gene>
    <name evidence="2" type="ORF">NUM_65250</name>
</gene>
<dbReference type="InterPro" id="IPR029063">
    <property type="entry name" value="SAM-dependent_MTases_sf"/>
</dbReference>
<dbReference type="Gene3D" id="3.40.50.150">
    <property type="entry name" value="Vaccinia Virus protein VP39"/>
    <property type="match status" value="1"/>
</dbReference>
<protein>
    <recommendedName>
        <fullName evidence="1">Methyltransferase type 11 domain-containing protein</fullName>
    </recommendedName>
</protein>
<dbReference type="SUPFAM" id="SSF53335">
    <property type="entry name" value="S-adenosyl-L-methionine-dependent methyltransferases"/>
    <property type="match status" value="1"/>
</dbReference>
<dbReference type="InterPro" id="IPR050508">
    <property type="entry name" value="Methyltransf_Superfamily"/>
</dbReference>
<comment type="caution">
    <text evidence="2">The sequence shown here is derived from an EMBL/GenBank/DDBJ whole genome shotgun (WGS) entry which is preliminary data.</text>
</comment>
<dbReference type="PANTHER" id="PTHR42912">
    <property type="entry name" value="METHYLTRANSFERASE"/>
    <property type="match status" value="1"/>
</dbReference>
<dbReference type="GO" id="GO:0008757">
    <property type="term" value="F:S-adenosylmethionine-dependent methyltransferase activity"/>
    <property type="evidence" value="ECO:0007669"/>
    <property type="project" value="InterPro"/>
</dbReference>
<feature type="domain" description="Methyltransferase type 11" evidence="1">
    <location>
        <begin position="60"/>
        <end position="150"/>
    </location>
</feature>
<sequence length="291" mass="29850">MFGGLGVDGAEGLVSGLDAGARAVWGGQARAYAESFAAVCARPVGELLDAVDAGAGVRLLDVGTGSGNVAAAACQRGARVTAVDAEPGMVELTANAVPRADVGVAALPSLPFADDVFDVVTANFVLDHVGWPRRAVAELARVTRPGGRIAVTLWPVPAGAGHALLGRATLAAGVPRPEHRTVLPPETDFPRTENGVTGLLRDAGLATPVARTIAWEHHTDARQWWRAAESGVGFNGHLIASQPAATRAAIRRQFEALAAGFAGPDGRLALPHRALLATGTVPAPPGRRHDS</sequence>
<evidence type="ECO:0000259" key="1">
    <source>
        <dbReference type="Pfam" id="PF08241"/>
    </source>
</evidence>
<reference evidence="3" key="1">
    <citation type="journal article" date="2021" name="Int. J. Syst. Evol. Microbiol.">
        <title>Actinocatenispora comari sp. nov., an endophytic actinomycete isolated from aerial parts of Comarum salesowianum.</title>
        <authorList>
            <person name="Oyunbileg N."/>
            <person name="Iizaka Y."/>
            <person name="Hamada M."/>
            <person name="Davaapurev B.O."/>
            <person name="Fukumoto A."/>
            <person name="Tsetseg B."/>
            <person name="Kato F."/>
            <person name="Tamura T."/>
            <person name="Batkhuu J."/>
            <person name="Anzai Y."/>
        </authorList>
    </citation>
    <scope>NUCLEOTIDE SEQUENCE [LARGE SCALE GENOMIC DNA]</scope>
    <source>
        <strain evidence="3">NUM-2625</strain>
    </source>
</reference>
<evidence type="ECO:0000313" key="2">
    <source>
        <dbReference type="EMBL" id="GIL31271.1"/>
    </source>
</evidence>
<accession>A0A8J4AGR0</accession>
<dbReference type="EMBL" id="BOPO01000132">
    <property type="protein sequence ID" value="GIL31271.1"/>
    <property type="molecule type" value="Genomic_DNA"/>
</dbReference>
<dbReference type="CDD" id="cd02440">
    <property type="entry name" value="AdoMet_MTases"/>
    <property type="match status" value="1"/>
</dbReference>
<dbReference type="Proteomes" id="UP000614996">
    <property type="component" value="Unassembled WGS sequence"/>
</dbReference>
<dbReference type="AlphaFoldDB" id="A0A8J4AGR0"/>
<organism evidence="2 3">
    <name type="scientific">Actinocatenispora comari</name>
    <dbReference type="NCBI Taxonomy" id="2807577"/>
    <lineage>
        <taxon>Bacteria</taxon>
        <taxon>Bacillati</taxon>
        <taxon>Actinomycetota</taxon>
        <taxon>Actinomycetes</taxon>
        <taxon>Micromonosporales</taxon>
        <taxon>Micromonosporaceae</taxon>
        <taxon>Actinocatenispora</taxon>
    </lineage>
</organism>
<name>A0A8J4AGR0_9ACTN</name>
<dbReference type="Pfam" id="PF08241">
    <property type="entry name" value="Methyltransf_11"/>
    <property type="match status" value="1"/>
</dbReference>
<evidence type="ECO:0000313" key="3">
    <source>
        <dbReference type="Proteomes" id="UP000614996"/>
    </source>
</evidence>
<proteinExistence type="predicted"/>